<dbReference type="InterPro" id="IPR050142">
    <property type="entry name" value="MADS-box/MEF2_TF"/>
</dbReference>
<dbReference type="GO" id="GO:0045944">
    <property type="term" value="P:positive regulation of transcription by RNA polymerase II"/>
    <property type="evidence" value="ECO:0007669"/>
    <property type="project" value="InterPro"/>
</dbReference>
<dbReference type="InParanoid" id="A0A7J7DPC0"/>
<dbReference type="PRINTS" id="PR00404">
    <property type="entry name" value="MADSDOMAIN"/>
</dbReference>
<accession>A0A7J7DPC0</accession>
<dbReference type="PROSITE" id="PS50066">
    <property type="entry name" value="MADS_BOX_2"/>
    <property type="match status" value="1"/>
</dbReference>
<dbReference type="GO" id="GO:0046983">
    <property type="term" value="F:protein dimerization activity"/>
    <property type="evidence" value="ECO:0007669"/>
    <property type="project" value="InterPro"/>
</dbReference>
<dbReference type="CDD" id="cd00266">
    <property type="entry name" value="MADS_SRF_like"/>
    <property type="match status" value="1"/>
</dbReference>
<keyword evidence="8" id="KW-1185">Reference proteome</keyword>
<evidence type="ECO:0000256" key="1">
    <source>
        <dbReference type="ARBA" id="ARBA00004123"/>
    </source>
</evidence>
<protein>
    <submittedName>
        <fullName evidence="7">Agamous-like MADS-box protein AGL19</fullName>
    </submittedName>
</protein>
<dbReference type="OrthoDB" id="601557at2759"/>
<keyword evidence="3" id="KW-0238">DNA-binding</keyword>
<organism evidence="7 8">
    <name type="scientific">Tripterygium wilfordii</name>
    <name type="common">Thunder God vine</name>
    <dbReference type="NCBI Taxonomy" id="458696"/>
    <lineage>
        <taxon>Eukaryota</taxon>
        <taxon>Viridiplantae</taxon>
        <taxon>Streptophyta</taxon>
        <taxon>Embryophyta</taxon>
        <taxon>Tracheophyta</taxon>
        <taxon>Spermatophyta</taxon>
        <taxon>Magnoliopsida</taxon>
        <taxon>eudicotyledons</taxon>
        <taxon>Gunneridae</taxon>
        <taxon>Pentapetalae</taxon>
        <taxon>rosids</taxon>
        <taxon>fabids</taxon>
        <taxon>Celastrales</taxon>
        <taxon>Celastraceae</taxon>
        <taxon>Tripterygium</taxon>
    </lineage>
</organism>
<dbReference type="Gene3D" id="3.40.1810.10">
    <property type="entry name" value="Transcription factor, MADS-box"/>
    <property type="match status" value="1"/>
</dbReference>
<keyword evidence="2" id="KW-0805">Transcription regulation</keyword>
<evidence type="ECO:0000256" key="2">
    <source>
        <dbReference type="ARBA" id="ARBA00023015"/>
    </source>
</evidence>
<evidence type="ECO:0000256" key="5">
    <source>
        <dbReference type="ARBA" id="ARBA00023242"/>
    </source>
</evidence>
<dbReference type="GO" id="GO:0000981">
    <property type="term" value="F:DNA-binding transcription factor activity, RNA polymerase II-specific"/>
    <property type="evidence" value="ECO:0007669"/>
    <property type="project" value="InterPro"/>
</dbReference>
<dbReference type="GO" id="GO:0005634">
    <property type="term" value="C:nucleus"/>
    <property type="evidence" value="ECO:0007669"/>
    <property type="project" value="UniProtKB-SubCell"/>
</dbReference>
<keyword evidence="4" id="KW-0804">Transcription</keyword>
<comment type="subcellular location">
    <subcellularLocation>
        <location evidence="1">Nucleus</location>
    </subcellularLocation>
</comment>
<feature type="domain" description="MADS-box" evidence="6">
    <location>
        <begin position="1"/>
        <end position="47"/>
    </location>
</feature>
<dbReference type="FunCoup" id="A0A7J7DPC0">
    <property type="interactions" value="41"/>
</dbReference>
<evidence type="ECO:0000256" key="4">
    <source>
        <dbReference type="ARBA" id="ARBA00023163"/>
    </source>
</evidence>
<evidence type="ECO:0000313" key="7">
    <source>
        <dbReference type="EMBL" id="KAF5748198.1"/>
    </source>
</evidence>
<proteinExistence type="predicted"/>
<dbReference type="SUPFAM" id="SSF55455">
    <property type="entry name" value="SRF-like"/>
    <property type="match status" value="1"/>
</dbReference>
<sequence length="332" mass="38310">MGRGKLCMERISNDKSRMLTYQKRKKGLMKKAYEFGTLCGVDVCVIIHGPMLEDHHAEVETWPKNPNEVKGIIDKYRSVEDEDLRGKKTQDLSDFFDIRRKKVEDEIAKLQLANMESKFPKWDDRLDRYSLDHLRVLEAVFEAKLEAANSRLLMLKSENLFIEDYNRPRTLLGGSNNLQLSLIRPPQQQSIVPYVKPLDLQLPSYYQSDYQAPRFSDSNDNCSMMMLLMEGEELDEFGGCSTSGGYIPYAPSNTSSAYYDHNSATEINNVMFNTPMPLSTGYYDPEANQHMLPYHQHLTMNSGSSQFQPSQFSDFCNVNAYEMEMDDQQQKF</sequence>
<dbReference type="SMART" id="SM00432">
    <property type="entry name" value="MADS"/>
    <property type="match status" value="1"/>
</dbReference>
<evidence type="ECO:0000313" key="8">
    <source>
        <dbReference type="Proteomes" id="UP000593562"/>
    </source>
</evidence>
<dbReference type="PANTHER" id="PTHR48019">
    <property type="entry name" value="SERUM RESPONSE FACTOR HOMOLOG"/>
    <property type="match status" value="1"/>
</dbReference>
<dbReference type="GO" id="GO:0000987">
    <property type="term" value="F:cis-regulatory region sequence-specific DNA binding"/>
    <property type="evidence" value="ECO:0007669"/>
    <property type="project" value="InterPro"/>
</dbReference>
<dbReference type="EMBL" id="JAAARO010000004">
    <property type="protein sequence ID" value="KAF5748198.1"/>
    <property type="molecule type" value="Genomic_DNA"/>
</dbReference>
<gene>
    <name evidence="7" type="ORF">HS088_TW04G00149</name>
</gene>
<dbReference type="Proteomes" id="UP000593562">
    <property type="component" value="Unassembled WGS sequence"/>
</dbReference>
<dbReference type="InterPro" id="IPR036879">
    <property type="entry name" value="TF_MADSbox_sf"/>
</dbReference>
<dbReference type="AlphaFoldDB" id="A0A7J7DPC0"/>
<keyword evidence="5" id="KW-0539">Nucleus</keyword>
<dbReference type="InterPro" id="IPR002100">
    <property type="entry name" value="TF_MADSbox"/>
</dbReference>
<evidence type="ECO:0000256" key="3">
    <source>
        <dbReference type="ARBA" id="ARBA00023125"/>
    </source>
</evidence>
<evidence type="ECO:0000259" key="6">
    <source>
        <dbReference type="PROSITE" id="PS50066"/>
    </source>
</evidence>
<reference evidence="7 8" key="1">
    <citation type="journal article" date="2020" name="Nat. Commun.">
        <title>Genome of Tripterygium wilfordii and identification of cytochrome P450 involved in triptolide biosynthesis.</title>
        <authorList>
            <person name="Tu L."/>
            <person name="Su P."/>
            <person name="Zhang Z."/>
            <person name="Gao L."/>
            <person name="Wang J."/>
            <person name="Hu T."/>
            <person name="Zhou J."/>
            <person name="Zhang Y."/>
            <person name="Zhao Y."/>
            <person name="Liu Y."/>
            <person name="Song Y."/>
            <person name="Tong Y."/>
            <person name="Lu Y."/>
            <person name="Yang J."/>
            <person name="Xu C."/>
            <person name="Jia M."/>
            <person name="Peters R.J."/>
            <person name="Huang L."/>
            <person name="Gao W."/>
        </authorList>
    </citation>
    <scope>NUCLEOTIDE SEQUENCE [LARGE SCALE GENOMIC DNA]</scope>
    <source>
        <strain evidence="8">cv. XIE 37</strain>
        <tissue evidence="7">Leaf</tissue>
    </source>
</reference>
<name>A0A7J7DPC0_TRIWF</name>
<comment type="caution">
    <text evidence="7">The sequence shown here is derived from an EMBL/GenBank/DDBJ whole genome shotgun (WGS) entry which is preliminary data.</text>
</comment>
<dbReference type="InterPro" id="IPR033897">
    <property type="entry name" value="SRF-like_MADS-box"/>
</dbReference>
<dbReference type="Pfam" id="PF00319">
    <property type="entry name" value="SRF-TF"/>
    <property type="match status" value="1"/>
</dbReference>